<name>A0A382PV05_9ZZZZ</name>
<organism evidence="1">
    <name type="scientific">marine metagenome</name>
    <dbReference type="NCBI Taxonomy" id="408172"/>
    <lineage>
        <taxon>unclassified sequences</taxon>
        <taxon>metagenomes</taxon>
        <taxon>ecological metagenomes</taxon>
    </lineage>
</organism>
<proteinExistence type="predicted"/>
<gene>
    <name evidence="1" type="ORF">METZ01_LOCUS328736</name>
</gene>
<dbReference type="EMBL" id="UINC01109215">
    <property type="protein sequence ID" value="SVC75882.1"/>
    <property type="molecule type" value="Genomic_DNA"/>
</dbReference>
<accession>A0A382PV05</accession>
<protein>
    <recommendedName>
        <fullName evidence="2">Aminodeoxychorismate lyase</fullName>
    </recommendedName>
</protein>
<evidence type="ECO:0000313" key="1">
    <source>
        <dbReference type="EMBL" id="SVC75882.1"/>
    </source>
</evidence>
<evidence type="ECO:0008006" key="2">
    <source>
        <dbReference type="Google" id="ProtNLM"/>
    </source>
</evidence>
<feature type="non-terminal residue" evidence="1">
    <location>
        <position position="87"/>
    </location>
</feature>
<sequence length="87" mass="9471">MHRFASGLFSLLLIILTALAGSVWWLERWLDRPGPLSGPAIATLEPGTGVRSIAVQLADLEAIDNPYLFVLAAAMGRNHRLLKAGEY</sequence>
<dbReference type="AlphaFoldDB" id="A0A382PV05"/>
<reference evidence="1" key="1">
    <citation type="submission" date="2018-05" db="EMBL/GenBank/DDBJ databases">
        <authorList>
            <person name="Lanie J.A."/>
            <person name="Ng W.-L."/>
            <person name="Kazmierczak K.M."/>
            <person name="Andrzejewski T.M."/>
            <person name="Davidsen T.M."/>
            <person name="Wayne K.J."/>
            <person name="Tettelin H."/>
            <person name="Glass J.I."/>
            <person name="Rusch D."/>
            <person name="Podicherti R."/>
            <person name="Tsui H.-C.T."/>
            <person name="Winkler M.E."/>
        </authorList>
    </citation>
    <scope>NUCLEOTIDE SEQUENCE</scope>
</reference>